<protein>
    <submittedName>
        <fullName evidence="1">Uncharacterized protein</fullName>
    </submittedName>
</protein>
<accession>A0A2Z6RGU7</accession>
<dbReference type="Proteomes" id="UP000247702">
    <property type="component" value="Unassembled WGS sequence"/>
</dbReference>
<proteinExistence type="predicted"/>
<sequence>MDQSDYVSFLLVFELCLNLVNMPKGGLPEVTLSQTRYREFWEKPISQWSSESWEDFFSKKFSTQSKQASHIVLKSELEVLIRTLNPGTRALAKANRLLKDFKKNLTSSRRTVDLSPSLHTASLLNADSLPSASSALNADPSINNF</sequence>
<dbReference type="EMBL" id="BEXD01003480">
    <property type="protein sequence ID" value="GBC01294.1"/>
    <property type="molecule type" value="Genomic_DNA"/>
</dbReference>
<reference evidence="1 2" key="1">
    <citation type="submission" date="2017-11" db="EMBL/GenBank/DDBJ databases">
        <title>The genome of Rhizophagus clarus HR1 reveals common genetic basis of auxotrophy among arbuscular mycorrhizal fungi.</title>
        <authorList>
            <person name="Kobayashi Y."/>
        </authorList>
    </citation>
    <scope>NUCLEOTIDE SEQUENCE [LARGE SCALE GENOMIC DNA]</scope>
    <source>
        <strain evidence="1 2">HR1</strain>
    </source>
</reference>
<gene>
    <name evidence="1" type="ORF">RclHR1_04130010</name>
</gene>
<evidence type="ECO:0000313" key="1">
    <source>
        <dbReference type="EMBL" id="GBC01294.1"/>
    </source>
</evidence>
<keyword evidence="2" id="KW-1185">Reference proteome</keyword>
<organism evidence="1 2">
    <name type="scientific">Rhizophagus clarus</name>
    <dbReference type="NCBI Taxonomy" id="94130"/>
    <lineage>
        <taxon>Eukaryota</taxon>
        <taxon>Fungi</taxon>
        <taxon>Fungi incertae sedis</taxon>
        <taxon>Mucoromycota</taxon>
        <taxon>Glomeromycotina</taxon>
        <taxon>Glomeromycetes</taxon>
        <taxon>Glomerales</taxon>
        <taxon>Glomeraceae</taxon>
        <taxon>Rhizophagus</taxon>
    </lineage>
</organism>
<name>A0A2Z6RGU7_9GLOM</name>
<evidence type="ECO:0000313" key="2">
    <source>
        <dbReference type="Proteomes" id="UP000247702"/>
    </source>
</evidence>
<dbReference type="AlphaFoldDB" id="A0A2Z6RGU7"/>
<comment type="caution">
    <text evidence="1">The sequence shown here is derived from an EMBL/GenBank/DDBJ whole genome shotgun (WGS) entry which is preliminary data.</text>
</comment>